<dbReference type="InParanoid" id="A0A317ZEA1"/>
<evidence type="ECO:0000256" key="2">
    <source>
        <dbReference type="SAM" id="SignalP"/>
    </source>
</evidence>
<gene>
    <name evidence="4" type="ORF">DDZ13_11085</name>
</gene>
<dbReference type="RefSeq" id="WP_110131520.1">
    <property type="nucleotide sequence ID" value="NZ_QHJQ01000008.1"/>
</dbReference>
<dbReference type="Proteomes" id="UP000247099">
    <property type="component" value="Unassembled WGS sequence"/>
</dbReference>
<dbReference type="Pfam" id="PF20434">
    <property type="entry name" value="BD-FAE"/>
    <property type="match status" value="1"/>
</dbReference>
<dbReference type="Gene3D" id="3.40.50.1820">
    <property type="entry name" value="alpha/beta hydrolase"/>
    <property type="match status" value="1"/>
</dbReference>
<comment type="caution">
    <text evidence="4">The sequence shown here is derived from an EMBL/GenBank/DDBJ whole genome shotgun (WGS) entry which is preliminary data.</text>
</comment>
<feature type="domain" description="BD-FAE-like" evidence="3">
    <location>
        <begin position="63"/>
        <end position="258"/>
    </location>
</feature>
<dbReference type="FunCoup" id="A0A317ZEA1">
    <property type="interactions" value="297"/>
</dbReference>
<evidence type="ECO:0000256" key="1">
    <source>
        <dbReference type="ARBA" id="ARBA00022801"/>
    </source>
</evidence>
<dbReference type="AlphaFoldDB" id="A0A317ZEA1"/>
<dbReference type="OrthoDB" id="9815425at2"/>
<reference evidence="4 5" key="1">
    <citation type="submission" date="2018-05" db="EMBL/GenBank/DDBJ databases">
        <title>Coraliomargarita sinensis sp. nov., isolated from a marine solar saltern.</title>
        <authorList>
            <person name="Zhou L.Y."/>
        </authorList>
    </citation>
    <scope>NUCLEOTIDE SEQUENCE [LARGE SCALE GENOMIC DNA]</scope>
    <source>
        <strain evidence="4 5">WN38</strain>
    </source>
</reference>
<accession>A0A317ZEA1</accession>
<evidence type="ECO:0000313" key="4">
    <source>
        <dbReference type="EMBL" id="PXA03520.1"/>
    </source>
</evidence>
<dbReference type="GO" id="GO:0016787">
    <property type="term" value="F:hydrolase activity"/>
    <property type="evidence" value="ECO:0007669"/>
    <property type="project" value="UniProtKB-KW"/>
</dbReference>
<dbReference type="PANTHER" id="PTHR48081">
    <property type="entry name" value="AB HYDROLASE SUPERFAMILY PROTEIN C4A8.06C"/>
    <property type="match status" value="1"/>
</dbReference>
<protein>
    <submittedName>
        <fullName evidence="4">Lipase</fullName>
    </submittedName>
</protein>
<keyword evidence="5" id="KW-1185">Reference proteome</keyword>
<name>A0A317ZEA1_9BACT</name>
<dbReference type="PROSITE" id="PS51257">
    <property type="entry name" value="PROKAR_LIPOPROTEIN"/>
    <property type="match status" value="1"/>
</dbReference>
<keyword evidence="2" id="KW-0732">Signal</keyword>
<dbReference type="InterPro" id="IPR049492">
    <property type="entry name" value="BD-FAE-like_dom"/>
</dbReference>
<dbReference type="SUPFAM" id="SSF53474">
    <property type="entry name" value="alpha/beta-Hydrolases"/>
    <property type="match status" value="1"/>
</dbReference>
<organism evidence="4 5">
    <name type="scientific">Coraliomargarita sinensis</name>
    <dbReference type="NCBI Taxonomy" id="2174842"/>
    <lineage>
        <taxon>Bacteria</taxon>
        <taxon>Pseudomonadati</taxon>
        <taxon>Verrucomicrobiota</taxon>
        <taxon>Opitutia</taxon>
        <taxon>Puniceicoccales</taxon>
        <taxon>Coraliomargaritaceae</taxon>
        <taxon>Coraliomargarita</taxon>
    </lineage>
</organism>
<proteinExistence type="predicted"/>
<keyword evidence="1" id="KW-0378">Hydrolase</keyword>
<feature type="signal peptide" evidence="2">
    <location>
        <begin position="1"/>
        <end position="21"/>
    </location>
</feature>
<sequence length="315" mass="34425">MTRYSIACLLLSLGLAGCVSTKHPTTVELEGETISVTPKKYPPTIRDVAYGPHERNKLDFWQAESDEPTPLVFYIHGGGWISGSKEANSGPSLNLLDQGVSYVSINYRLARGENTLPCSLNDAARALQFVRSKAEEWNIDPERIIASGGSAGGCSSLWLAYHDDLADPDSDDPVERQSTRIQAAAAIKAQSTINPWVVQERLGPSASSHPMIWETVGASSLEALFANWEEYKAISTEASPITHLSKDDPPVFIVYGSDTPAPPESDGIHHVGFGRLLQEQCKPLNLECTLVFANKATRQAALDEFILKRFQALEE</sequence>
<evidence type="ECO:0000259" key="3">
    <source>
        <dbReference type="Pfam" id="PF20434"/>
    </source>
</evidence>
<feature type="chain" id="PRO_5016466681" evidence="2">
    <location>
        <begin position="22"/>
        <end position="315"/>
    </location>
</feature>
<dbReference type="InterPro" id="IPR050300">
    <property type="entry name" value="GDXG_lipolytic_enzyme"/>
</dbReference>
<dbReference type="InterPro" id="IPR029058">
    <property type="entry name" value="AB_hydrolase_fold"/>
</dbReference>
<dbReference type="EMBL" id="QHJQ01000008">
    <property type="protein sequence ID" value="PXA03520.1"/>
    <property type="molecule type" value="Genomic_DNA"/>
</dbReference>
<evidence type="ECO:0000313" key="5">
    <source>
        <dbReference type="Proteomes" id="UP000247099"/>
    </source>
</evidence>